<dbReference type="KEGG" id="ttq:NIES37_22140"/>
<dbReference type="SUPFAM" id="SSF53756">
    <property type="entry name" value="UDP-Glycosyltransferase/glycogen phosphorylase"/>
    <property type="match status" value="1"/>
</dbReference>
<reference evidence="2 3" key="1">
    <citation type="submission" date="2017-06" db="EMBL/GenBank/DDBJ databases">
        <title>Genome sequencing of cyanobaciteial culture collection at National Institute for Environmental Studies (NIES).</title>
        <authorList>
            <person name="Hirose Y."/>
            <person name="Shimura Y."/>
            <person name="Fujisawa T."/>
            <person name="Nakamura Y."/>
            <person name="Kawachi M."/>
        </authorList>
    </citation>
    <scope>NUCLEOTIDE SEQUENCE [LARGE SCALE GENOMIC DNA]</scope>
    <source>
        <strain evidence="2 3">NIES-37</strain>
    </source>
</reference>
<organism evidence="2 3">
    <name type="scientific">Tolypothrix tenuis PCC 7101</name>
    <dbReference type="NCBI Taxonomy" id="231146"/>
    <lineage>
        <taxon>Bacteria</taxon>
        <taxon>Bacillati</taxon>
        <taxon>Cyanobacteriota</taxon>
        <taxon>Cyanophyceae</taxon>
        <taxon>Nostocales</taxon>
        <taxon>Tolypothrichaceae</taxon>
        <taxon>Tolypothrix</taxon>
    </lineage>
</organism>
<dbReference type="InterPro" id="IPR050194">
    <property type="entry name" value="Glycosyltransferase_grp1"/>
</dbReference>
<keyword evidence="3" id="KW-1185">Reference proteome</keyword>
<dbReference type="PANTHER" id="PTHR45947:SF3">
    <property type="entry name" value="SULFOQUINOVOSYL TRANSFERASE SQD2"/>
    <property type="match status" value="1"/>
</dbReference>
<feature type="domain" description="Glycosyl transferase family 1" evidence="1">
    <location>
        <begin position="213"/>
        <end position="366"/>
    </location>
</feature>
<gene>
    <name evidence="2" type="ORF">NIES37_22140</name>
</gene>
<protein>
    <submittedName>
        <fullName evidence="2">Group 1 glycosyl transferase</fullName>
    </submittedName>
</protein>
<evidence type="ECO:0000313" key="3">
    <source>
        <dbReference type="Proteomes" id="UP000218785"/>
    </source>
</evidence>
<dbReference type="RefSeq" id="WP_096575546.1">
    <property type="nucleotide sequence ID" value="NZ_CAWNJS010000001.1"/>
</dbReference>
<dbReference type="Proteomes" id="UP000218785">
    <property type="component" value="Chromosome"/>
</dbReference>
<dbReference type="AlphaFoldDB" id="A0A1Z4MXN8"/>
<dbReference type="Gene3D" id="3.40.50.2000">
    <property type="entry name" value="Glycogen Phosphorylase B"/>
    <property type="match status" value="2"/>
</dbReference>
<accession>A0A1Z4MXN8</accession>
<dbReference type="Pfam" id="PF00534">
    <property type="entry name" value="Glycos_transf_1"/>
    <property type="match status" value="1"/>
</dbReference>
<dbReference type="GO" id="GO:0016757">
    <property type="term" value="F:glycosyltransferase activity"/>
    <property type="evidence" value="ECO:0007669"/>
    <property type="project" value="InterPro"/>
</dbReference>
<proteinExistence type="predicted"/>
<dbReference type="EMBL" id="AP018248">
    <property type="protein sequence ID" value="BAY98266.1"/>
    <property type="molecule type" value="Genomic_DNA"/>
</dbReference>
<name>A0A1Z4MXN8_9CYAN</name>
<sequence>MSQPTLTIFYQFNPWNPTIGGIQTCIRYVIKYAPKEFHIRLVGTGNGDPNMPVGQWSDAELFGRKFSFMPLIELKNDNIRGLVPTTVKYTMALLGRDFSSDFMQFHRIEPTIAASGWSGKRIFYIHNDIEQEIKGSSEGGGILWRYFPAAYYALESRLVRQFDRILSCNTKAAKQYQQRYSDITERISYLPNTVDGDVFYSLSSSEREAARIKQAQELGLSTDTRFILFAGRLHPQKQPLLLIRSFAALNDPQAHLLIVGQGELEEDVRAEITRLELSNRVTLLPPLAQAKLADLYRVSSMFVLTSAYEGLCRGSIEALACGTPVVTTRAGETPNFLTADSGIVCEEQTPVAIADQWRKVLRNPENYPSEACVRVVKPYDARYVVNGIYTELLENWQSEQGQFSGVYA</sequence>
<keyword evidence="2" id="KW-0808">Transferase</keyword>
<evidence type="ECO:0000259" key="1">
    <source>
        <dbReference type="Pfam" id="PF00534"/>
    </source>
</evidence>
<dbReference type="CDD" id="cd03801">
    <property type="entry name" value="GT4_PimA-like"/>
    <property type="match status" value="1"/>
</dbReference>
<dbReference type="PANTHER" id="PTHR45947">
    <property type="entry name" value="SULFOQUINOVOSYL TRANSFERASE SQD2"/>
    <property type="match status" value="1"/>
</dbReference>
<evidence type="ECO:0000313" key="2">
    <source>
        <dbReference type="EMBL" id="BAY98266.1"/>
    </source>
</evidence>
<dbReference type="InterPro" id="IPR001296">
    <property type="entry name" value="Glyco_trans_1"/>
</dbReference>